<dbReference type="Proteomes" id="UP000299211">
    <property type="component" value="Unassembled WGS sequence"/>
</dbReference>
<dbReference type="SUPFAM" id="SSF53706">
    <property type="entry name" value="Formate dehydrogenase/DMSO reductase, domains 1-3"/>
    <property type="match status" value="1"/>
</dbReference>
<dbReference type="GO" id="GO:0043546">
    <property type="term" value="F:molybdopterin cofactor binding"/>
    <property type="evidence" value="ECO:0007669"/>
    <property type="project" value="InterPro"/>
</dbReference>
<accession>A0A4D4MUT8</accession>
<dbReference type="AlphaFoldDB" id="A0A4D4MUT8"/>
<dbReference type="CDD" id="cd02788">
    <property type="entry name" value="MopB_CT_NDH-1_NuoG2-N7"/>
    <property type="match status" value="1"/>
</dbReference>
<dbReference type="PANTHER" id="PTHR43105">
    <property type="entry name" value="RESPIRATORY NITRATE REDUCTASE"/>
    <property type="match status" value="1"/>
</dbReference>
<dbReference type="EMBL" id="BJHY01000001">
    <property type="protein sequence ID" value="GDY74867.1"/>
    <property type="molecule type" value="Genomic_DNA"/>
</dbReference>
<dbReference type="Pfam" id="PF01568">
    <property type="entry name" value="Molydop_binding"/>
    <property type="match status" value="1"/>
</dbReference>
<dbReference type="GO" id="GO:0016020">
    <property type="term" value="C:membrane"/>
    <property type="evidence" value="ECO:0007669"/>
    <property type="project" value="TreeGrafter"/>
</dbReference>
<dbReference type="InterPro" id="IPR050123">
    <property type="entry name" value="Prok_molybdopt-oxidoreductase"/>
</dbReference>
<evidence type="ECO:0000313" key="3">
    <source>
        <dbReference type="Proteomes" id="UP000299211"/>
    </source>
</evidence>
<dbReference type="InterPro" id="IPR006657">
    <property type="entry name" value="MoPterin_dinucl-bd_dom"/>
</dbReference>
<organism evidence="2 3">
    <name type="scientific">Streptomyces avermitilis</name>
    <dbReference type="NCBI Taxonomy" id="33903"/>
    <lineage>
        <taxon>Bacteria</taxon>
        <taxon>Bacillati</taxon>
        <taxon>Actinomycetota</taxon>
        <taxon>Actinomycetes</taxon>
        <taxon>Kitasatosporales</taxon>
        <taxon>Streptomycetaceae</taxon>
        <taxon>Streptomyces</taxon>
    </lineage>
</organism>
<dbReference type="InterPro" id="IPR009010">
    <property type="entry name" value="Asp_de-COase-like_dom_sf"/>
</dbReference>
<sequence length="208" mass="21667">MLPVAAVAEKAGAFLNWEGRARFFEAALKPDHMTRRLAPTDARVLQMLADAMDVHLGLPDLRTARSEIDRLGAWDGLRATDPREGSAQLPRPAAGEAVLAGHRLLLDQGRLQEGDDALAGTRHAARARVSAATAAEAGVKDGDLLAVTGPAGTVELPLQITEMPDRVVWLPLNSAGQGVASDTGALPGALVRIGAATLAAEAPKEVQA</sequence>
<dbReference type="Gene3D" id="2.40.40.20">
    <property type="match status" value="1"/>
</dbReference>
<dbReference type="GO" id="GO:0003954">
    <property type="term" value="F:NADH dehydrogenase activity"/>
    <property type="evidence" value="ECO:0007669"/>
    <property type="project" value="TreeGrafter"/>
</dbReference>
<dbReference type="GO" id="GO:0022904">
    <property type="term" value="P:respiratory electron transport chain"/>
    <property type="evidence" value="ECO:0007669"/>
    <property type="project" value="TreeGrafter"/>
</dbReference>
<dbReference type="PANTHER" id="PTHR43105:SF12">
    <property type="entry name" value="NADH-QUINONE OXIDOREDUCTASE SUBUNIT G"/>
    <property type="match status" value="1"/>
</dbReference>
<evidence type="ECO:0000259" key="1">
    <source>
        <dbReference type="Pfam" id="PF01568"/>
    </source>
</evidence>
<evidence type="ECO:0000313" key="2">
    <source>
        <dbReference type="EMBL" id="GDY74867.1"/>
    </source>
</evidence>
<dbReference type="SUPFAM" id="SSF50692">
    <property type="entry name" value="ADC-like"/>
    <property type="match status" value="1"/>
</dbReference>
<protein>
    <recommendedName>
        <fullName evidence="1">Molybdopterin dinucleotide-binding domain-containing protein</fullName>
    </recommendedName>
</protein>
<feature type="domain" description="Molybdopterin dinucleotide-binding" evidence="1">
    <location>
        <begin position="122"/>
        <end position="191"/>
    </location>
</feature>
<gene>
    <name evidence="2" type="ORF">SAV31267_043520</name>
</gene>
<comment type="caution">
    <text evidence="2">The sequence shown here is derived from an EMBL/GenBank/DDBJ whole genome shotgun (WGS) entry which is preliminary data.</text>
</comment>
<proteinExistence type="predicted"/>
<name>A0A4D4MUT8_STRAX</name>
<reference evidence="2 3" key="1">
    <citation type="submission" date="2019-04" db="EMBL/GenBank/DDBJ databases">
        <title>Draft genome sequences of Streptomyces avermitilis ATCC 31267.</title>
        <authorList>
            <person name="Komaki H."/>
            <person name="Tamura T."/>
            <person name="Hosoyama A."/>
        </authorList>
    </citation>
    <scope>NUCLEOTIDE SEQUENCE [LARGE SCALE GENOMIC DNA]</scope>
    <source>
        <strain evidence="2 3">ATCC 31267</strain>
    </source>
</reference>